<name>A0A9X0DIJ8_9HELO</name>
<keyword evidence="3" id="KW-1185">Reference proteome</keyword>
<dbReference type="InterPro" id="IPR002227">
    <property type="entry name" value="Tyrosinase_Cu-bd"/>
</dbReference>
<dbReference type="Pfam" id="PF00264">
    <property type="entry name" value="Tyrosinase"/>
    <property type="match status" value="1"/>
</dbReference>
<dbReference type="Gene3D" id="1.10.1280.10">
    <property type="entry name" value="Di-copper center containing domain from catechol oxidase"/>
    <property type="match status" value="1"/>
</dbReference>
<organism evidence="2 3">
    <name type="scientific">Sclerotinia nivalis</name>
    <dbReference type="NCBI Taxonomy" id="352851"/>
    <lineage>
        <taxon>Eukaryota</taxon>
        <taxon>Fungi</taxon>
        <taxon>Dikarya</taxon>
        <taxon>Ascomycota</taxon>
        <taxon>Pezizomycotina</taxon>
        <taxon>Leotiomycetes</taxon>
        <taxon>Helotiales</taxon>
        <taxon>Sclerotiniaceae</taxon>
        <taxon>Sclerotinia</taxon>
    </lineage>
</organism>
<dbReference type="EMBL" id="JAPEIS010000009">
    <property type="protein sequence ID" value="KAJ8062942.1"/>
    <property type="molecule type" value="Genomic_DNA"/>
</dbReference>
<dbReference type="Proteomes" id="UP001152300">
    <property type="component" value="Unassembled WGS sequence"/>
</dbReference>
<protein>
    <recommendedName>
        <fullName evidence="1">Tyrosinase copper-binding domain-containing protein</fullName>
    </recommendedName>
</protein>
<dbReference type="GO" id="GO:0016491">
    <property type="term" value="F:oxidoreductase activity"/>
    <property type="evidence" value="ECO:0007669"/>
    <property type="project" value="InterPro"/>
</dbReference>
<sequence length="193" mass="22316">MMIFPGFTNPRPPVHINLPLFFLGTDIISRSMRTHCRMTVRTLVLSHTGTGRLTGNCLSRGFRSGAEMKELGKLVQPEVVKNIMSEDNFETFAHRIEHNAHRFVSQSIRGELSKFTGPYDPVFFLHHTNLDRLWWSWQMMDPKHRVQAYDGKSNRDTLRRASLEDTLDMGGLRRNLPVGEVMEITSGVFCYRY</sequence>
<reference evidence="2" key="1">
    <citation type="submission" date="2022-11" db="EMBL/GenBank/DDBJ databases">
        <title>Genome Resource of Sclerotinia nivalis Strain SnTB1, a Plant Pathogen Isolated from American Ginseng.</title>
        <authorList>
            <person name="Fan S."/>
        </authorList>
    </citation>
    <scope>NUCLEOTIDE SEQUENCE</scope>
    <source>
        <strain evidence="2">SnTB1</strain>
    </source>
</reference>
<dbReference type="OrthoDB" id="6132182at2759"/>
<accession>A0A9X0DIJ8</accession>
<feature type="domain" description="Tyrosinase copper-binding" evidence="1">
    <location>
        <begin position="120"/>
        <end position="131"/>
    </location>
</feature>
<dbReference type="InterPro" id="IPR008922">
    <property type="entry name" value="Di-copper_centre_dom_sf"/>
</dbReference>
<proteinExistence type="predicted"/>
<evidence type="ECO:0000313" key="2">
    <source>
        <dbReference type="EMBL" id="KAJ8062942.1"/>
    </source>
</evidence>
<evidence type="ECO:0000313" key="3">
    <source>
        <dbReference type="Proteomes" id="UP001152300"/>
    </source>
</evidence>
<dbReference type="SUPFAM" id="SSF48056">
    <property type="entry name" value="Di-copper centre-containing domain"/>
    <property type="match status" value="1"/>
</dbReference>
<comment type="caution">
    <text evidence="2">The sequence shown here is derived from an EMBL/GenBank/DDBJ whole genome shotgun (WGS) entry which is preliminary data.</text>
</comment>
<evidence type="ECO:0000259" key="1">
    <source>
        <dbReference type="PROSITE" id="PS00498"/>
    </source>
</evidence>
<gene>
    <name evidence="2" type="ORF">OCU04_008189</name>
</gene>
<dbReference type="AlphaFoldDB" id="A0A9X0DIJ8"/>
<dbReference type="PROSITE" id="PS00498">
    <property type="entry name" value="TYROSINASE_2"/>
    <property type="match status" value="1"/>
</dbReference>